<comment type="caution">
    <text evidence="1">The sequence shown here is derived from an EMBL/GenBank/DDBJ whole genome shotgun (WGS) entry which is preliminary data.</text>
</comment>
<proteinExistence type="predicted"/>
<evidence type="ECO:0000313" key="2">
    <source>
        <dbReference type="Proteomes" id="UP000003082"/>
    </source>
</evidence>
<dbReference type="STRING" id="553218.CAMRE0001_0392"/>
<protein>
    <submittedName>
        <fullName evidence="1">Uncharacterized protein</fullName>
    </submittedName>
</protein>
<evidence type="ECO:0000313" key="1">
    <source>
        <dbReference type="EMBL" id="EEF13867.1"/>
    </source>
</evidence>
<reference evidence="1 2" key="1">
    <citation type="submission" date="2008-08" db="EMBL/GenBank/DDBJ databases">
        <authorList>
            <person name="Madupu R."/>
            <person name="Durkin A.S."/>
            <person name="Torralba M."/>
            <person name="Methe B."/>
            <person name="Sutton G.G."/>
            <person name="Strausberg R.L."/>
            <person name="Nelson K.E."/>
        </authorList>
    </citation>
    <scope>NUCLEOTIDE SEQUENCE [LARGE SCALE GENOMIC DNA]</scope>
    <source>
        <strain evidence="1 2">RM3267</strain>
    </source>
</reference>
<organism evidence="1 2">
    <name type="scientific">Campylobacter rectus RM3267</name>
    <dbReference type="NCBI Taxonomy" id="553218"/>
    <lineage>
        <taxon>Bacteria</taxon>
        <taxon>Pseudomonadati</taxon>
        <taxon>Campylobacterota</taxon>
        <taxon>Epsilonproteobacteria</taxon>
        <taxon>Campylobacterales</taxon>
        <taxon>Campylobacteraceae</taxon>
        <taxon>Campylobacter</taxon>
    </lineage>
</organism>
<keyword evidence="2" id="KW-1185">Reference proteome</keyword>
<dbReference type="EMBL" id="ACFU01000013">
    <property type="protein sequence ID" value="EEF13867.1"/>
    <property type="molecule type" value="Genomic_DNA"/>
</dbReference>
<sequence length="45" mass="5093">MQIVAPKIGTEINIIAVSENRSMKNRRLGQIRQPPIKSRAYSAKK</sequence>
<dbReference type="Proteomes" id="UP000003082">
    <property type="component" value="Unassembled WGS sequence"/>
</dbReference>
<gene>
    <name evidence="1" type="ORF">CAMRE0001_0392</name>
</gene>
<name>B9D2F9_CAMRE</name>
<dbReference type="AlphaFoldDB" id="B9D2F9"/>
<accession>B9D2F9</accession>